<reference evidence="4 5" key="1">
    <citation type="submission" date="2020-02" db="EMBL/GenBank/DDBJ databases">
        <title>Draft genome sequence of Lactococcus sp. Hs30E4-3.</title>
        <authorList>
            <person name="Noda S."/>
            <person name="Yuki M."/>
            <person name="Ohkuma M."/>
        </authorList>
    </citation>
    <scope>NUCLEOTIDE SEQUENCE [LARGE SCALE GENOMIC DNA]</scope>
    <source>
        <strain evidence="4 5">Hs30E4-3</strain>
    </source>
</reference>
<evidence type="ECO:0000256" key="2">
    <source>
        <dbReference type="SAM" id="SignalP"/>
    </source>
</evidence>
<dbReference type="Pfam" id="PF00497">
    <property type="entry name" value="SBP_bac_3"/>
    <property type="match status" value="1"/>
</dbReference>
<dbReference type="RefSeq" id="WP_172208818.1">
    <property type="nucleotide sequence ID" value="NZ_BLLI01000031.1"/>
</dbReference>
<dbReference type="SUPFAM" id="SSF53850">
    <property type="entry name" value="Periplasmic binding protein-like II"/>
    <property type="match status" value="1"/>
</dbReference>
<dbReference type="AlphaFoldDB" id="A0A6A0BB02"/>
<organism evidence="4 5">
    <name type="scientific">Pseudolactococcus hodotermopsidis</name>
    <dbReference type="NCBI Taxonomy" id="2709157"/>
    <lineage>
        <taxon>Bacteria</taxon>
        <taxon>Bacillati</taxon>
        <taxon>Bacillota</taxon>
        <taxon>Bacilli</taxon>
        <taxon>Lactobacillales</taxon>
        <taxon>Streptococcaceae</taxon>
        <taxon>Pseudolactococcus</taxon>
    </lineage>
</organism>
<feature type="signal peptide" evidence="2">
    <location>
        <begin position="1"/>
        <end position="23"/>
    </location>
</feature>
<dbReference type="EMBL" id="BLLI01000031">
    <property type="protein sequence ID" value="GFH42619.1"/>
    <property type="molecule type" value="Genomic_DNA"/>
</dbReference>
<evidence type="ECO:0000313" key="5">
    <source>
        <dbReference type="Proteomes" id="UP000480303"/>
    </source>
</evidence>
<name>A0A6A0BB02_9LACT</name>
<sequence>MKKFKKLTLGVLTLATLALVVTACGKDSSNKADGDKKKETVVVGTGAYPKPYTYVDDKDGELKGFDIDLLKDIYKDNDDYEVKFEKTEFATVLSGLDADRYQIGANAFAKTADREEKYYFSDPIYRNPLALIVPEDSDIKSFADIAGKTTEGEAAVSYTVIIEQYNKTHEKNPVKLNYTELDQIQQFGDVESGKIDFKLESAIIANAQVKAHGLKLKVIEIPAEEVKERSAFSFYIFPKTPAGEKTRDFVNKRIQALYDDGAIEKLSQEYFDGDYAVDPSTK</sequence>
<feature type="domain" description="Solute-binding protein family 3/N-terminal" evidence="3">
    <location>
        <begin position="40"/>
        <end position="274"/>
    </location>
</feature>
<dbReference type="PROSITE" id="PS51257">
    <property type="entry name" value="PROKAR_LIPOPROTEIN"/>
    <property type="match status" value="1"/>
</dbReference>
<dbReference type="PANTHER" id="PTHR35936">
    <property type="entry name" value="MEMBRANE-BOUND LYTIC MUREIN TRANSGLYCOSYLASE F"/>
    <property type="match status" value="1"/>
</dbReference>
<keyword evidence="5" id="KW-1185">Reference proteome</keyword>
<proteinExistence type="predicted"/>
<dbReference type="InterPro" id="IPR001638">
    <property type="entry name" value="Solute-binding_3/MltF_N"/>
</dbReference>
<dbReference type="Gene3D" id="3.40.190.10">
    <property type="entry name" value="Periplasmic binding protein-like II"/>
    <property type="match status" value="2"/>
</dbReference>
<gene>
    <name evidence="4" type="ORF">Hs30E_11700</name>
</gene>
<evidence type="ECO:0000313" key="4">
    <source>
        <dbReference type="EMBL" id="GFH42619.1"/>
    </source>
</evidence>
<keyword evidence="1 2" id="KW-0732">Signal</keyword>
<accession>A0A6A0BB02</accession>
<feature type="chain" id="PRO_5039567358" evidence="2">
    <location>
        <begin position="24"/>
        <end position="282"/>
    </location>
</feature>
<protein>
    <submittedName>
        <fullName evidence="4">Amino acid ABC transporter substrate-binding protein</fullName>
    </submittedName>
</protein>
<dbReference type="SMART" id="SM00062">
    <property type="entry name" value="PBPb"/>
    <property type="match status" value="1"/>
</dbReference>
<comment type="caution">
    <text evidence="4">The sequence shown here is derived from an EMBL/GenBank/DDBJ whole genome shotgun (WGS) entry which is preliminary data.</text>
</comment>
<evidence type="ECO:0000256" key="1">
    <source>
        <dbReference type="ARBA" id="ARBA00022729"/>
    </source>
</evidence>
<evidence type="ECO:0000259" key="3">
    <source>
        <dbReference type="SMART" id="SM00062"/>
    </source>
</evidence>
<dbReference type="PANTHER" id="PTHR35936:SF19">
    <property type="entry name" value="AMINO-ACID-BINDING PROTEIN YXEM-RELATED"/>
    <property type="match status" value="1"/>
</dbReference>
<dbReference type="Proteomes" id="UP000480303">
    <property type="component" value="Unassembled WGS sequence"/>
</dbReference>